<evidence type="ECO:0000313" key="11">
    <source>
        <dbReference type="Proteomes" id="UP001165092"/>
    </source>
</evidence>
<dbReference type="Proteomes" id="UP001165092">
    <property type="component" value="Unassembled WGS sequence"/>
</dbReference>
<dbReference type="InterPro" id="IPR049177">
    <property type="entry name" value="MgtC_SapB_SrpB_YhiD_N"/>
</dbReference>
<dbReference type="PRINTS" id="PR01837">
    <property type="entry name" value="MGTCSAPBPROT"/>
</dbReference>
<dbReference type="Gene3D" id="3.30.70.260">
    <property type="match status" value="1"/>
</dbReference>
<comment type="caution">
    <text evidence="10">The sequence shown here is derived from an EMBL/GenBank/DDBJ whole genome shotgun (WGS) entry which is preliminary data.</text>
</comment>
<protein>
    <submittedName>
        <fullName evidence="10">Membrane protein</fullName>
    </submittedName>
</protein>
<evidence type="ECO:0000259" key="9">
    <source>
        <dbReference type="Pfam" id="PF13291"/>
    </source>
</evidence>
<evidence type="ECO:0000256" key="1">
    <source>
        <dbReference type="ARBA" id="ARBA00004651"/>
    </source>
</evidence>
<feature type="transmembrane region" description="Helical" evidence="7">
    <location>
        <begin position="83"/>
        <end position="101"/>
    </location>
</feature>
<dbReference type="Pfam" id="PF02308">
    <property type="entry name" value="MgtC"/>
    <property type="match status" value="1"/>
</dbReference>
<comment type="similarity">
    <text evidence="2">Belongs to the MgtC/SapB family.</text>
</comment>
<keyword evidence="11" id="KW-1185">Reference proteome</keyword>
<dbReference type="GO" id="GO:0005886">
    <property type="term" value="C:plasma membrane"/>
    <property type="evidence" value="ECO:0007669"/>
    <property type="project" value="UniProtKB-SubCell"/>
</dbReference>
<accession>A0A9W6UGU6</accession>
<feature type="transmembrane region" description="Helical" evidence="7">
    <location>
        <begin position="44"/>
        <end position="63"/>
    </location>
</feature>
<dbReference type="InterPro" id="IPR002912">
    <property type="entry name" value="ACT_dom"/>
</dbReference>
<dbReference type="InterPro" id="IPR003416">
    <property type="entry name" value="MgtC/SapB/SrpB/YhiD_fam"/>
</dbReference>
<dbReference type="PANTHER" id="PTHR33778:SF1">
    <property type="entry name" value="MAGNESIUM TRANSPORTER YHID-RELATED"/>
    <property type="match status" value="1"/>
</dbReference>
<sequence>MTAAAPTNLTDLGVQGWPQALALFSALLLCSLIGLERQIRQKSAGLRTHTLVGLGAALFVVVSKYGFGDVLREGSVMLDPSRVAGQIVSGIGFIGAGMIFVRRDTVRGLTTAATIWVSAAVGTACGAGLWLVAVFVTAAHFLVVYVYPPLLRLLTRSVPTLSLLRVSYEDGRGALRAVLALVTERGYAVHEVRTRRRDEDGPFPVIDLELRVRGLARLNELAVALAEAQGVRSVHVGPLDDEGE</sequence>
<evidence type="ECO:0000256" key="4">
    <source>
        <dbReference type="ARBA" id="ARBA00022692"/>
    </source>
</evidence>
<evidence type="ECO:0000256" key="5">
    <source>
        <dbReference type="ARBA" id="ARBA00022989"/>
    </source>
</evidence>
<dbReference type="AlphaFoldDB" id="A0A9W6UGU6"/>
<reference evidence="10" key="1">
    <citation type="submission" date="2023-02" db="EMBL/GenBank/DDBJ databases">
        <title>Nocardiopsis ansamitocini NBRC 112285.</title>
        <authorList>
            <person name="Ichikawa N."/>
            <person name="Sato H."/>
            <person name="Tonouchi N."/>
        </authorList>
    </citation>
    <scope>NUCLEOTIDE SEQUENCE</scope>
    <source>
        <strain evidence="10">NBRC 112285</strain>
    </source>
</reference>
<dbReference type="Pfam" id="PF13291">
    <property type="entry name" value="ACT_4"/>
    <property type="match status" value="1"/>
</dbReference>
<feature type="transmembrane region" description="Helical" evidence="7">
    <location>
        <begin position="16"/>
        <end position="35"/>
    </location>
</feature>
<dbReference type="RefSeq" id="WP_285756722.1">
    <property type="nucleotide sequence ID" value="NZ_BSQG01000001.1"/>
</dbReference>
<proteinExistence type="inferred from homology"/>
<keyword evidence="4 7" id="KW-0812">Transmembrane</keyword>
<keyword evidence="6 7" id="KW-0472">Membrane</keyword>
<evidence type="ECO:0000256" key="7">
    <source>
        <dbReference type="SAM" id="Phobius"/>
    </source>
</evidence>
<keyword evidence="3" id="KW-1003">Cell membrane</keyword>
<evidence type="ECO:0000259" key="8">
    <source>
        <dbReference type="Pfam" id="PF02308"/>
    </source>
</evidence>
<feature type="transmembrane region" description="Helical" evidence="7">
    <location>
        <begin position="113"/>
        <end position="146"/>
    </location>
</feature>
<evidence type="ECO:0000256" key="6">
    <source>
        <dbReference type="ARBA" id="ARBA00023136"/>
    </source>
</evidence>
<dbReference type="EMBL" id="BSQG01000001">
    <property type="protein sequence ID" value="GLU45844.1"/>
    <property type="molecule type" value="Genomic_DNA"/>
</dbReference>
<keyword evidence="5 7" id="KW-1133">Transmembrane helix</keyword>
<evidence type="ECO:0000313" key="10">
    <source>
        <dbReference type="EMBL" id="GLU45844.1"/>
    </source>
</evidence>
<evidence type="ECO:0000256" key="3">
    <source>
        <dbReference type="ARBA" id="ARBA00022475"/>
    </source>
</evidence>
<feature type="domain" description="ACT" evidence="9">
    <location>
        <begin position="164"/>
        <end position="235"/>
    </location>
</feature>
<organism evidence="10 11">
    <name type="scientific">Nocardiopsis ansamitocini</name>
    <dbReference type="NCBI Taxonomy" id="1670832"/>
    <lineage>
        <taxon>Bacteria</taxon>
        <taxon>Bacillati</taxon>
        <taxon>Actinomycetota</taxon>
        <taxon>Actinomycetes</taxon>
        <taxon>Streptosporangiales</taxon>
        <taxon>Nocardiopsidaceae</taxon>
        <taxon>Nocardiopsis</taxon>
    </lineage>
</organism>
<gene>
    <name evidence="10" type="ORF">Nans01_01950</name>
</gene>
<name>A0A9W6UGU6_9ACTN</name>
<feature type="domain" description="MgtC/SapB/SrpB/YhiD N-terminal" evidence="8">
    <location>
        <begin position="23"/>
        <end position="150"/>
    </location>
</feature>
<evidence type="ECO:0000256" key="2">
    <source>
        <dbReference type="ARBA" id="ARBA00009298"/>
    </source>
</evidence>
<dbReference type="PANTHER" id="PTHR33778">
    <property type="entry name" value="PROTEIN MGTC"/>
    <property type="match status" value="1"/>
</dbReference>
<comment type="subcellular location">
    <subcellularLocation>
        <location evidence="1">Cell membrane</location>
        <topology evidence="1">Multi-pass membrane protein</topology>
    </subcellularLocation>
</comment>